<dbReference type="OrthoDB" id="5514856at2759"/>
<organism evidence="1 2">
    <name type="scientific">Tilletia indica</name>
    <dbReference type="NCBI Taxonomy" id="43049"/>
    <lineage>
        <taxon>Eukaryota</taxon>
        <taxon>Fungi</taxon>
        <taxon>Dikarya</taxon>
        <taxon>Basidiomycota</taxon>
        <taxon>Ustilaginomycotina</taxon>
        <taxon>Exobasidiomycetes</taxon>
        <taxon>Tilletiales</taxon>
        <taxon>Tilletiaceae</taxon>
        <taxon>Tilletia</taxon>
    </lineage>
</organism>
<evidence type="ECO:0000313" key="2">
    <source>
        <dbReference type="Proteomes" id="UP000077521"/>
    </source>
</evidence>
<dbReference type="AlphaFoldDB" id="A0A177TU59"/>
<evidence type="ECO:0000313" key="1">
    <source>
        <dbReference type="EMBL" id="KAE8257704.1"/>
    </source>
</evidence>
<name>A0A177TU59_9BASI</name>
<protein>
    <submittedName>
        <fullName evidence="1">Uncharacterized protein</fullName>
    </submittedName>
</protein>
<keyword evidence="2" id="KW-1185">Reference proteome</keyword>
<accession>A0A177TU59</accession>
<reference evidence="1" key="1">
    <citation type="submission" date="2016-04" db="EMBL/GenBank/DDBJ databases">
        <authorList>
            <person name="Nguyen H.D."/>
            <person name="Samba Siva P."/>
            <person name="Cullis J."/>
            <person name="Levesque C.A."/>
            <person name="Hambleton S."/>
        </authorList>
    </citation>
    <scope>NUCLEOTIDE SEQUENCE</scope>
    <source>
        <strain evidence="1">DAOMC 236416</strain>
    </source>
</reference>
<dbReference type="EMBL" id="LWDF02000099">
    <property type="protein sequence ID" value="KAE8257704.1"/>
    <property type="molecule type" value="Genomic_DNA"/>
</dbReference>
<gene>
    <name evidence="1" type="ORF">A4X13_0g2179</name>
</gene>
<reference evidence="1" key="2">
    <citation type="journal article" date="2019" name="IMA Fungus">
        <title>Genome sequencing and comparison of five Tilletia species to identify candidate genes for the detection of regulated species infecting wheat.</title>
        <authorList>
            <person name="Nguyen H.D.T."/>
            <person name="Sultana T."/>
            <person name="Kesanakurti P."/>
            <person name="Hambleton S."/>
        </authorList>
    </citation>
    <scope>NUCLEOTIDE SEQUENCE</scope>
    <source>
        <strain evidence="1">DAOMC 236416</strain>
    </source>
</reference>
<proteinExistence type="predicted"/>
<sequence length="78" mass="8202">MASRGMQAGFLNNPRSGAAGGRGGRPQSSSAFGRFLQNEIFAEEKRPGNLVILYGVGFFAAGVTLLRTVGTDLLVPVF</sequence>
<comment type="caution">
    <text evidence="1">The sequence shown here is derived from an EMBL/GenBank/DDBJ whole genome shotgun (WGS) entry which is preliminary data.</text>
</comment>
<dbReference type="Proteomes" id="UP000077521">
    <property type="component" value="Unassembled WGS sequence"/>
</dbReference>